<dbReference type="InterPro" id="IPR014325">
    <property type="entry name" value="RNA_pol_sigma-E_actinobac"/>
</dbReference>
<evidence type="ECO:0000256" key="4">
    <source>
        <dbReference type="ARBA" id="ARBA00023125"/>
    </source>
</evidence>
<dbReference type="Pfam" id="PF08281">
    <property type="entry name" value="Sigma70_r4_2"/>
    <property type="match status" value="1"/>
</dbReference>
<dbReference type="Gene3D" id="1.10.10.10">
    <property type="entry name" value="Winged helix-like DNA-binding domain superfamily/Winged helix DNA-binding domain"/>
    <property type="match status" value="1"/>
</dbReference>
<evidence type="ECO:0000256" key="5">
    <source>
        <dbReference type="ARBA" id="ARBA00023163"/>
    </source>
</evidence>
<dbReference type="InterPro" id="IPR014284">
    <property type="entry name" value="RNA_pol_sigma-70_dom"/>
</dbReference>
<dbReference type="CDD" id="cd06171">
    <property type="entry name" value="Sigma70_r4"/>
    <property type="match status" value="1"/>
</dbReference>
<keyword evidence="3" id="KW-0731">Sigma factor</keyword>
<dbReference type="InterPro" id="IPR013325">
    <property type="entry name" value="RNA_pol_sigma_r2"/>
</dbReference>
<gene>
    <name evidence="8" type="ORF">GCM10010439_13160</name>
</gene>
<keyword evidence="5" id="KW-0804">Transcription</keyword>
<dbReference type="InterPro" id="IPR039425">
    <property type="entry name" value="RNA_pol_sigma-70-like"/>
</dbReference>
<dbReference type="EMBL" id="BAAATZ010000005">
    <property type="protein sequence ID" value="GAA2721899.1"/>
    <property type="molecule type" value="Genomic_DNA"/>
</dbReference>
<evidence type="ECO:0000259" key="7">
    <source>
        <dbReference type="Pfam" id="PF08281"/>
    </source>
</evidence>
<dbReference type="InterPro" id="IPR007627">
    <property type="entry name" value="RNA_pol_sigma70_r2"/>
</dbReference>
<feature type="domain" description="RNA polymerase sigma factor 70 region 4 type 2" evidence="7">
    <location>
        <begin position="101"/>
        <end position="152"/>
    </location>
</feature>
<keyword evidence="4" id="KW-0238">DNA-binding</keyword>
<dbReference type="Pfam" id="PF04542">
    <property type="entry name" value="Sigma70_r2"/>
    <property type="match status" value="1"/>
</dbReference>
<organism evidence="8 9">
    <name type="scientific">Actinocorallia aurantiaca</name>
    <dbReference type="NCBI Taxonomy" id="46204"/>
    <lineage>
        <taxon>Bacteria</taxon>
        <taxon>Bacillati</taxon>
        <taxon>Actinomycetota</taxon>
        <taxon>Actinomycetes</taxon>
        <taxon>Streptosporangiales</taxon>
        <taxon>Thermomonosporaceae</taxon>
        <taxon>Actinocorallia</taxon>
    </lineage>
</organism>
<dbReference type="InterPro" id="IPR013249">
    <property type="entry name" value="RNA_pol_sigma70_r4_t2"/>
</dbReference>
<dbReference type="PANTHER" id="PTHR43133:SF50">
    <property type="entry name" value="ECF RNA POLYMERASE SIGMA FACTOR SIGM"/>
    <property type="match status" value="1"/>
</dbReference>
<evidence type="ECO:0000256" key="1">
    <source>
        <dbReference type="ARBA" id="ARBA00010641"/>
    </source>
</evidence>
<dbReference type="InterPro" id="IPR013324">
    <property type="entry name" value="RNA_pol_sigma_r3/r4-like"/>
</dbReference>
<protein>
    <submittedName>
        <fullName evidence="8">SigE family RNA polymerase sigma factor</fullName>
    </submittedName>
</protein>
<accession>A0ABN3TZZ1</accession>
<keyword evidence="2" id="KW-0805">Transcription regulation</keyword>
<name>A0ABN3TZZ1_9ACTN</name>
<dbReference type="Proteomes" id="UP001501842">
    <property type="component" value="Unassembled WGS sequence"/>
</dbReference>
<dbReference type="NCBIfam" id="TIGR02937">
    <property type="entry name" value="sigma70-ECF"/>
    <property type="match status" value="1"/>
</dbReference>
<comment type="caution">
    <text evidence="8">The sequence shown here is derived from an EMBL/GenBank/DDBJ whole genome shotgun (WGS) entry which is preliminary data.</text>
</comment>
<dbReference type="RefSeq" id="WP_344449286.1">
    <property type="nucleotide sequence ID" value="NZ_BAAATZ010000005.1"/>
</dbReference>
<evidence type="ECO:0000256" key="2">
    <source>
        <dbReference type="ARBA" id="ARBA00023015"/>
    </source>
</evidence>
<evidence type="ECO:0000256" key="3">
    <source>
        <dbReference type="ARBA" id="ARBA00023082"/>
    </source>
</evidence>
<evidence type="ECO:0000259" key="6">
    <source>
        <dbReference type="Pfam" id="PF04542"/>
    </source>
</evidence>
<comment type="similarity">
    <text evidence="1">Belongs to the sigma-70 factor family. ECF subfamily.</text>
</comment>
<feature type="domain" description="RNA polymerase sigma-70 region 2" evidence="6">
    <location>
        <begin position="12"/>
        <end position="74"/>
    </location>
</feature>
<dbReference type="SUPFAM" id="SSF88946">
    <property type="entry name" value="Sigma2 domain of RNA polymerase sigma factors"/>
    <property type="match status" value="1"/>
</dbReference>
<keyword evidence="9" id="KW-1185">Reference proteome</keyword>
<evidence type="ECO:0000313" key="8">
    <source>
        <dbReference type="EMBL" id="GAA2721899.1"/>
    </source>
</evidence>
<sequence length="167" mass="18949">MLDRVDYTAYVTARAPRLRRTAYLVCRDWALAEDLLQTALTKAWRVWDRIEDDPDPYVYRILVNTHASWMRRRWHGEISTSSPPDSADSRDAVEAVDRRDQLWPALGRLPRRQRAVLVLRYYEDLTEPQVAAVLGCSVGTVKSQASKALAKLRIDPSITSPAAGGAR</sequence>
<dbReference type="SUPFAM" id="SSF88659">
    <property type="entry name" value="Sigma3 and sigma4 domains of RNA polymerase sigma factors"/>
    <property type="match status" value="1"/>
</dbReference>
<dbReference type="Gene3D" id="1.10.1740.10">
    <property type="match status" value="1"/>
</dbReference>
<dbReference type="PANTHER" id="PTHR43133">
    <property type="entry name" value="RNA POLYMERASE ECF-TYPE SIGMA FACTO"/>
    <property type="match status" value="1"/>
</dbReference>
<reference evidence="8 9" key="1">
    <citation type="journal article" date="2019" name="Int. J. Syst. Evol. Microbiol.">
        <title>The Global Catalogue of Microorganisms (GCM) 10K type strain sequencing project: providing services to taxonomists for standard genome sequencing and annotation.</title>
        <authorList>
            <consortium name="The Broad Institute Genomics Platform"/>
            <consortium name="The Broad Institute Genome Sequencing Center for Infectious Disease"/>
            <person name="Wu L."/>
            <person name="Ma J."/>
        </authorList>
    </citation>
    <scope>NUCLEOTIDE SEQUENCE [LARGE SCALE GENOMIC DNA]</scope>
    <source>
        <strain evidence="8 9">JCM 8201</strain>
    </source>
</reference>
<proteinExistence type="inferred from homology"/>
<dbReference type="NCBIfam" id="TIGR02983">
    <property type="entry name" value="SigE-fam_strep"/>
    <property type="match status" value="1"/>
</dbReference>
<dbReference type="InterPro" id="IPR036388">
    <property type="entry name" value="WH-like_DNA-bd_sf"/>
</dbReference>
<evidence type="ECO:0000313" key="9">
    <source>
        <dbReference type="Proteomes" id="UP001501842"/>
    </source>
</evidence>